<organism evidence="1 2">
    <name type="scientific">Salmonella enterica I</name>
    <dbReference type="NCBI Taxonomy" id="59201"/>
    <lineage>
        <taxon>Bacteria</taxon>
        <taxon>Pseudomonadati</taxon>
        <taxon>Pseudomonadota</taxon>
        <taxon>Gammaproteobacteria</taxon>
        <taxon>Enterobacterales</taxon>
        <taxon>Enterobacteriaceae</taxon>
        <taxon>Salmonella</taxon>
    </lineage>
</organism>
<dbReference type="Pfam" id="PF07445">
    <property type="entry name" value="PriC"/>
    <property type="match status" value="1"/>
</dbReference>
<dbReference type="InterPro" id="IPR010890">
    <property type="entry name" value="PriC"/>
</dbReference>
<sequence length="55" mass="5933">MTDTFSVPASTLLQGYLEEAGANLVALRQAVKHEQLPQVAWLAEHLASQLEGDIA</sequence>
<gene>
    <name evidence="1" type="primary">priC_1</name>
    <name evidence="1" type="ORF">NCTC6754_07851</name>
</gene>
<protein>
    <submittedName>
        <fullName evidence="1">Primosomal replication protein N</fullName>
    </submittedName>
</protein>
<evidence type="ECO:0000313" key="2">
    <source>
        <dbReference type="Proteomes" id="UP000269208"/>
    </source>
</evidence>
<evidence type="ECO:0000313" key="1">
    <source>
        <dbReference type="EMBL" id="VEB62454.1"/>
    </source>
</evidence>
<proteinExistence type="predicted"/>
<dbReference type="InterPro" id="IPR038338">
    <property type="entry name" value="PriC_sf"/>
</dbReference>
<dbReference type="AlphaFoldDB" id="A0A447U8E0"/>
<dbReference type="Gene3D" id="1.20.1270.340">
    <property type="match status" value="1"/>
</dbReference>
<accession>A0A447U8E0</accession>
<reference evidence="1 2" key="1">
    <citation type="submission" date="2018-12" db="EMBL/GenBank/DDBJ databases">
        <authorList>
            <consortium name="Pathogen Informatics"/>
        </authorList>
    </citation>
    <scope>NUCLEOTIDE SEQUENCE [LARGE SCALE GENOMIC DNA]</scope>
    <source>
        <strain evidence="1 2">NCTC6754</strain>
    </source>
</reference>
<dbReference type="EMBL" id="LR134190">
    <property type="protein sequence ID" value="VEB62454.1"/>
    <property type="molecule type" value="Genomic_DNA"/>
</dbReference>
<dbReference type="Proteomes" id="UP000269208">
    <property type="component" value="Chromosome"/>
</dbReference>
<name>A0A447U8E0_SALET</name>